<comment type="caution">
    <text evidence="1">The sequence shown here is derived from an EMBL/GenBank/DDBJ whole genome shotgun (WGS) entry which is preliminary data.</text>
</comment>
<dbReference type="EMBL" id="BTRK01000006">
    <property type="protein sequence ID" value="GMR58265.1"/>
    <property type="molecule type" value="Genomic_DNA"/>
</dbReference>
<sequence>VLLFPFHSSTSSPICDEITTCLYFTTCFDKYTPNENSSILKPKNNAVFMSINDAINEKNNCEGIGLISKLSIVSNSLTSMNIAFESDLKPVVIQLGEEPNSYSFNPYDTNKGVFNVDGQQ</sequence>
<reference evidence="2" key="1">
    <citation type="submission" date="2022-10" db="EMBL/GenBank/DDBJ databases">
        <title>Genome assembly of Pristionchus species.</title>
        <authorList>
            <person name="Yoshida K."/>
            <person name="Sommer R.J."/>
        </authorList>
    </citation>
    <scope>NUCLEOTIDE SEQUENCE [LARGE SCALE GENOMIC DNA]</scope>
    <source>
        <strain evidence="2">RS5460</strain>
    </source>
</reference>
<accession>A0AAN5D902</accession>
<organism evidence="1 2">
    <name type="scientific">Pristionchus mayeri</name>
    <dbReference type="NCBI Taxonomy" id="1317129"/>
    <lineage>
        <taxon>Eukaryota</taxon>
        <taxon>Metazoa</taxon>
        <taxon>Ecdysozoa</taxon>
        <taxon>Nematoda</taxon>
        <taxon>Chromadorea</taxon>
        <taxon>Rhabditida</taxon>
        <taxon>Rhabditina</taxon>
        <taxon>Diplogasteromorpha</taxon>
        <taxon>Diplogasteroidea</taxon>
        <taxon>Neodiplogasteridae</taxon>
        <taxon>Pristionchus</taxon>
    </lineage>
</organism>
<dbReference type="AlphaFoldDB" id="A0AAN5D902"/>
<evidence type="ECO:0000313" key="1">
    <source>
        <dbReference type="EMBL" id="GMR58265.1"/>
    </source>
</evidence>
<dbReference type="Proteomes" id="UP001328107">
    <property type="component" value="Unassembled WGS sequence"/>
</dbReference>
<proteinExistence type="predicted"/>
<keyword evidence="2" id="KW-1185">Reference proteome</keyword>
<protein>
    <submittedName>
        <fullName evidence="1">Uncharacterized protein</fullName>
    </submittedName>
</protein>
<feature type="non-terminal residue" evidence="1">
    <location>
        <position position="1"/>
    </location>
</feature>
<feature type="non-terminal residue" evidence="1">
    <location>
        <position position="120"/>
    </location>
</feature>
<evidence type="ECO:0000313" key="2">
    <source>
        <dbReference type="Proteomes" id="UP001328107"/>
    </source>
</evidence>
<gene>
    <name evidence="1" type="ORF">PMAYCL1PPCAC_28460</name>
</gene>
<name>A0AAN5D902_9BILA</name>